<dbReference type="SUPFAM" id="SSF101874">
    <property type="entry name" value="YceI-like"/>
    <property type="match status" value="1"/>
</dbReference>
<dbReference type="PANTHER" id="PTHR34406">
    <property type="entry name" value="PROTEIN YCEI"/>
    <property type="match status" value="1"/>
</dbReference>
<organism evidence="3 4">
    <name type="scientific">Pedobacter xixiisoli</name>
    <dbReference type="NCBI Taxonomy" id="1476464"/>
    <lineage>
        <taxon>Bacteria</taxon>
        <taxon>Pseudomonadati</taxon>
        <taxon>Bacteroidota</taxon>
        <taxon>Sphingobacteriia</taxon>
        <taxon>Sphingobacteriales</taxon>
        <taxon>Sphingobacteriaceae</taxon>
        <taxon>Pedobacter</taxon>
    </lineage>
</organism>
<evidence type="ECO:0000259" key="2">
    <source>
        <dbReference type="SMART" id="SM00867"/>
    </source>
</evidence>
<gene>
    <name evidence="3" type="ORF">SAMN06297358_4139</name>
</gene>
<dbReference type="SMART" id="SM00867">
    <property type="entry name" value="YceI"/>
    <property type="match status" value="1"/>
</dbReference>
<dbReference type="AlphaFoldDB" id="A0A286AEU6"/>
<dbReference type="Gene3D" id="2.40.128.110">
    <property type="entry name" value="Lipid/polyisoprenoid-binding, YceI-like"/>
    <property type="match status" value="1"/>
</dbReference>
<dbReference type="InterPro" id="IPR007372">
    <property type="entry name" value="Lipid/polyisoprenoid-bd_YceI"/>
</dbReference>
<proteinExistence type="predicted"/>
<sequence>MKTFKSFWIVLAVLPFFALNGNAQTAKLSLKERSIIVKGTSSLHDWRCKTEQISGDISYAANALTLKDITVANLEMVVKSMRSIKENGNYYESGMDKNMYKALNADKNPKITFVLTDISSLKASAGKADFIVKGNLTIAGSQKPISFPVNATLTANGITFKGSTTFKMTTFGVTPPKALLGTIKTGDEITIVFNTSFKND</sequence>
<keyword evidence="1" id="KW-0732">Signal</keyword>
<keyword evidence="4" id="KW-1185">Reference proteome</keyword>
<feature type="domain" description="Lipid/polyisoprenoid-binding YceI-like" evidence="2">
    <location>
        <begin position="25"/>
        <end position="198"/>
    </location>
</feature>
<reference evidence="4" key="1">
    <citation type="submission" date="2017-09" db="EMBL/GenBank/DDBJ databases">
        <authorList>
            <person name="Varghese N."/>
            <person name="Submissions S."/>
        </authorList>
    </citation>
    <scope>NUCLEOTIDE SEQUENCE [LARGE SCALE GENOMIC DNA]</scope>
    <source>
        <strain evidence="4">CGMCC 1.12803</strain>
    </source>
</reference>
<dbReference type="OrthoDB" id="9794147at2"/>
<feature type="signal peptide" evidence="1">
    <location>
        <begin position="1"/>
        <end position="23"/>
    </location>
</feature>
<dbReference type="Proteomes" id="UP000219281">
    <property type="component" value="Unassembled WGS sequence"/>
</dbReference>
<evidence type="ECO:0000313" key="4">
    <source>
        <dbReference type="Proteomes" id="UP000219281"/>
    </source>
</evidence>
<protein>
    <submittedName>
        <fullName evidence="3">YceI-like domain-containing protein</fullName>
    </submittedName>
</protein>
<dbReference type="Pfam" id="PF04264">
    <property type="entry name" value="YceI"/>
    <property type="match status" value="1"/>
</dbReference>
<dbReference type="RefSeq" id="WP_097133924.1">
    <property type="nucleotide sequence ID" value="NZ_OCMT01000005.1"/>
</dbReference>
<dbReference type="InterPro" id="IPR036761">
    <property type="entry name" value="TTHA0802/YceI-like_sf"/>
</dbReference>
<evidence type="ECO:0000313" key="3">
    <source>
        <dbReference type="EMBL" id="SOD20420.1"/>
    </source>
</evidence>
<dbReference type="EMBL" id="OCMT01000005">
    <property type="protein sequence ID" value="SOD20420.1"/>
    <property type="molecule type" value="Genomic_DNA"/>
</dbReference>
<accession>A0A286AEU6</accession>
<evidence type="ECO:0000256" key="1">
    <source>
        <dbReference type="SAM" id="SignalP"/>
    </source>
</evidence>
<name>A0A286AEU6_9SPHI</name>
<dbReference type="PANTHER" id="PTHR34406:SF1">
    <property type="entry name" value="PROTEIN YCEI"/>
    <property type="match status" value="1"/>
</dbReference>
<feature type="chain" id="PRO_5012380131" evidence="1">
    <location>
        <begin position="24"/>
        <end position="200"/>
    </location>
</feature>